<dbReference type="OrthoDB" id="35716at10239"/>
<name>A0A1B2IAB7_9CAUD</name>
<sequence>MNTITLNDNVRALAKSNPTALLTVIGYYTTAGKVNDIDVEAFQRHVTHAQNQVAMMADHKREDFDSDLAFNDQVNTLTIMREMRLGMNHPFEADNIPDMIEEMYERMRTYPEVKAARKALSQTTKDMEAAFMNKAKAELY</sequence>
<keyword evidence="2" id="KW-1185">Reference proteome</keyword>
<organism evidence="1 2">
    <name type="scientific">Erwinia phage vB_EamM_Asesino</name>
    <dbReference type="NCBI Taxonomy" id="1883370"/>
    <lineage>
        <taxon>Viruses</taxon>
        <taxon>Duplodnaviria</taxon>
        <taxon>Heunggongvirae</taxon>
        <taxon>Uroviricota</taxon>
        <taxon>Caudoviricetes</taxon>
        <taxon>Chimalliviridae</taxon>
        <taxon>Erskinevirus</taxon>
        <taxon>Erskinevirus asesino</taxon>
    </lineage>
</organism>
<evidence type="ECO:0000313" key="1">
    <source>
        <dbReference type="EMBL" id="ANZ48165.1"/>
    </source>
</evidence>
<dbReference type="RefSeq" id="YP_009290770.1">
    <property type="nucleotide sequence ID" value="NC_031107.2"/>
</dbReference>
<gene>
    <name evidence="1" type="ORF">ASESINO_152</name>
</gene>
<proteinExistence type="predicted"/>
<evidence type="ECO:0000313" key="2">
    <source>
        <dbReference type="Proteomes" id="UP000202181"/>
    </source>
</evidence>
<accession>A0A1B2IAB7</accession>
<reference evidence="1" key="1">
    <citation type="submission" date="2016-06" db="EMBL/GenBank/DDBJ databases">
        <authorList>
            <person name="Berg J.A."/>
            <person name="Hyde J.R."/>
            <person name="Breakwell D.P."/>
            <person name="Hope S."/>
            <person name="Grose J.H."/>
        </authorList>
    </citation>
    <scope>NUCLEOTIDE SEQUENCE [LARGE SCALE GENOMIC DNA]</scope>
</reference>
<protein>
    <submittedName>
        <fullName evidence="1">Uncharacterized protein</fullName>
    </submittedName>
</protein>
<dbReference type="Proteomes" id="UP000202181">
    <property type="component" value="Segment"/>
</dbReference>
<dbReference type="EMBL" id="KX397364">
    <property type="protein sequence ID" value="ANZ48165.1"/>
    <property type="molecule type" value="Genomic_DNA"/>
</dbReference>
<dbReference type="GeneID" id="29057102"/>
<dbReference type="KEGG" id="vg:29057102"/>